<reference evidence="2" key="1">
    <citation type="journal article" date="2021" name="PeerJ">
        <title>Extensive microbial diversity within the chicken gut microbiome revealed by metagenomics and culture.</title>
        <authorList>
            <person name="Gilroy R."/>
            <person name="Ravi A."/>
            <person name="Getino M."/>
            <person name="Pursley I."/>
            <person name="Horton D.L."/>
            <person name="Alikhan N.F."/>
            <person name="Baker D."/>
            <person name="Gharbi K."/>
            <person name="Hall N."/>
            <person name="Watson M."/>
            <person name="Adriaenssens E.M."/>
            <person name="Foster-Nyarko E."/>
            <person name="Jarju S."/>
            <person name="Secka A."/>
            <person name="Antonio M."/>
            <person name="Oren A."/>
            <person name="Chaudhuri R.R."/>
            <person name="La Ragione R."/>
            <person name="Hildebrand F."/>
            <person name="Pallen M.J."/>
        </authorList>
    </citation>
    <scope>NUCLEOTIDE SEQUENCE</scope>
    <source>
        <strain evidence="2">4100</strain>
    </source>
</reference>
<evidence type="ECO:0000259" key="1">
    <source>
        <dbReference type="Pfam" id="PF13568"/>
    </source>
</evidence>
<name>A0A4Q0U7W0_9BACT</name>
<dbReference type="SUPFAM" id="SSF56925">
    <property type="entry name" value="OMPA-like"/>
    <property type="match status" value="1"/>
</dbReference>
<dbReference type="InterPro" id="IPR011250">
    <property type="entry name" value="OMP/PagP_B-barrel"/>
</dbReference>
<dbReference type="AlphaFoldDB" id="A0A4Q0U7W0"/>
<feature type="domain" description="Outer membrane protein beta-barrel" evidence="1">
    <location>
        <begin position="23"/>
        <end position="178"/>
    </location>
</feature>
<dbReference type="Proteomes" id="UP000711407">
    <property type="component" value="Unassembled WGS sequence"/>
</dbReference>
<sequence>MKKTLISLAAAFIVTICAALPAQAQLKFGPKIGMTVNSLHFNESVFDSDNRSGFTGGVMLQFIAPVVNLGFDASVMYVRRNLDATIEENGASDRIVSHRDYIEIPINLKYMIGLPAIGKIVSPFVTTGPSFAFLTSGTGINEAFKNKTFDVAWNFGFGLEIVQKVQVAASYGLGLSNSVVDRLSGGALNNIDIDGKTRCWAITAAYLF</sequence>
<dbReference type="InterPro" id="IPR025665">
    <property type="entry name" value="Beta-barrel_OMP_2"/>
</dbReference>
<proteinExistence type="predicted"/>
<reference evidence="2" key="2">
    <citation type="submission" date="2021-09" db="EMBL/GenBank/DDBJ databases">
        <authorList>
            <person name="Gilroy R."/>
        </authorList>
    </citation>
    <scope>NUCLEOTIDE SEQUENCE</scope>
    <source>
        <strain evidence="2">4100</strain>
    </source>
</reference>
<gene>
    <name evidence="2" type="ORF">K8V47_05645</name>
</gene>
<protein>
    <submittedName>
        <fullName evidence="2">PorT family protein</fullName>
    </submittedName>
</protein>
<evidence type="ECO:0000313" key="2">
    <source>
        <dbReference type="EMBL" id="HJE39225.1"/>
    </source>
</evidence>
<dbReference type="Pfam" id="PF13568">
    <property type="entry name" value="OMP_b-brl_2"/>
    <property type="match status" value="1"/>
</dbReference>
<evidence type="ECO:0000313" key="3">
    <source>
        <dbReference type="Proteomes" id="UP000711407"/>
    </source>
</evidence>
<comment type="caution">
    <text evidence="2">The sequence shown here is derived from an EMBL/GenBank/DDBJ whole genome shotgun (WGS) entry which is preliminary data.</text>
</comment>
<dbReference type="EMBL" id="DYXT01000028">
    <property type="protein sequence ID" value="HJE39225.1"/>
    <property type="molecule type" value="Genomic_DNA"/>
</dbReference>
<accession>A0A4Q0U7W0</accession>
<organism evidence="2 3">
    <name type="scientific">Candidatus Amulumruptor caecigallinarius</name>
    <dbReference type="NCBI Taxonomy" id="2109911"/>
    <lineage>
        <taxon>Bacteria</taxon>
        <taxon>Pseudomonadati</taxon>
        <taxon>Bacteroidota</taxon>
        <taxon>Bacteroidia</taxon>
        <taxon>Bacteroidales</taxon>
        <taxon>Muribaculaceae</taxon>
        <taxon>Candidatus Amulumruptor</taxon>
    </lineage>
</organism>